<sequence length="752" mass="84581">MCFKLLMLFCFLSISASGQSVGEPMIHDVKQIKAVVDSARKNKPQERLYLHLDKFNYLSADTIWFKAYLLEGPYLMPSTKSGIFYVELVDELSNVISRMKFPVRYGLGWGNIGLAEKDLPTGHYVLRAYTNWMLNFGEEAVYTTSIYISNMGSVATKRAFNSGKKERSSMVKPNEGPYLTIRNPVDQPSVEVTIAVQDEPKYTSECYLVGQSRGVVCYAVPVNFNKGKMVANIMKEIFPTGIARFTLLDKKFKPLKEQLTYIDHHDQLKMRISTLNDKHKTQDSIALNIRVTDQEGKPVEGSFSLAITDDTGVKLKSETKQSNIVEYMLKNAELNRQSDDSLEFAKEWVGYNWKDILNTAPQKYKAEPEFLITGRVNSTFKGLAQAKVSLFSQKPLLIRDTVAAADGRFIFRNLPVADTTVYKIQATNKRGGNFLVTLEVDEWIPPVFKPFSRNDFVETDLQDTAFAKVVKNSIASRKQQEQLNGKMLNEVNIAAKKIVRGSYNLNGPGGADQIISENELQKEGKKTLYDLLFQKVSGLKIGSYVFPPSKIRKFGMMINGQLMKVVIDGVDADLTYHYYQIMDTADDEREGMQERYQFLKTNLEYFTAEDITGIEVMYNSQFNMNYNKKFLSTNELMFNKGGGLTGVGGVSGIDYAYVEVTTRSKKGPFMKPTPGTYLYKPLPFSLPLKFQSSGYGGTIHWEPNIVTNEKGEAVVSFRAGALPATYTIVMEGSDMNGQLGSVIKPAFITITQ</sequence>
<accession>A0ACC6KYG3</accession>
<evidence type="ECO:0000313" key="1">
    <source>
        <dbReference type="EMBL" id="MDR6784405.1"/>
    </source>
</evidence>
<dbReference type="EMBL" id="JAVDTF010000002">
    <property type="protein sequence ID" value="MDR6784405.1"/>
    <property type="molecule type" value="Genomic_DNA"/>
</dbReference>
<protein>
    <submittedName>
        <fullName evidence="1">Uncharacterized protein</fullName>
    </submittedName>
</protein>
<name>A0ACC6KYG3_9SPHI</name>
<gene>
    <name evidence="1" type="ORF">J2X78_002970</name>
</gene>
<reference evidence="1" key="1">
    <citation type="submission" date="2023-07" db="EMBL/GenBank/DDBJ databases">
        <title>Sorghum-associated microbial communities from plants grown in Nebraska, USA.</title>
        <authorList>
            <person name="Schachtman D."/>
        </authorList>
    </citation>
    <scope>NUCLEOTIDE SEQUENCE</scope>
    <source>
        <strain evidence="1">2697</strain>
    </source>
</reference>
<evidence type="ECO:0000313" key="2">
    <source>
        <dbReference type="Proteomes" id="UP001246858"/>
    </source>
</evidence>
<organism evidence="1 2">
    <name type="scientific">Pedobacter africanus</name>
    <dbReference type="NCBI Taxonomy" id="151894"/>
    <lineage>
        <taxon>Bacteria</taxon>
        <taxon>Pseudomonadati</taxon>
        <taxon>Bacteroidota</taxon>
        <taxon>Sphingobacteriia</taxon>
        <taxon>Sphingobacteriales</taxon>
        <taxon>Sphingobacteriaceae</taxon>
        <taxon>Pedobacter</taxon>
    </lineage>
</organism>
<keyword evidence="2" id="KW-1185">Reference proteome</keyword>
<comment type="caution">
    <text evidence="1">The sequence shown here is derived from an EMBL/GenBank/DDBJ whole genome shotgun (WGS) entry which is preliminary data.</text>
</comment>
<dbReference type="Proteomes" id="UP001246858">
    <property type="component" value="Unassembled WGS sequence"/>
</dbReference>
<proteinExistence type="predicted"/>